<evidence type="ECO:0008006" key="3">
    <source>
        <dbReference type="Google" id="ProtNLM"/>
    </source>
</evidence>
<evidence type="ECO:0000313" key="1">
    <source>
        <dbReference type="EMBL" id="QPI51439.1"/>
    </source>
</evidence>
<gene>
    <name evidence="1" type="ORF">IV454_07960</name>
</gene>
<organism evidence="1 2">
    <name type="scientific">Massilia antarctica</name>
    <dbReference type="NCBI Taxonomy" id="2765360"/>
    <lineage>
        <taxon>Bacteria</taxon>
        <taxon>Pseudomonadati</taxon>
        <taxon>Pseudomonadota</taxon>
        <taxon>Betaproteobacteria</taxon>
        <taxon>Burkholderiales</taxon>
        <taxon>Oxalobacteraceae</taxon>
        <taxon>Telluria group</taxon>
        <taxon>Massilia</taxon>
    </lineage>
</organism>
<dbReference type="RefSeq" id="WP_206091033.1">
    <property type="nucleotide sequence ID" value="NZ_CP065053.1"/>
</dbReference>
<keyword evidence="2" id="KW-1185">Reference proteome</keyword>
<evidence type="ECO:0000313" key="2">
    <source>
        <dbReference type="Proteomes" id="UP000662888"/>
    </source>
</evidence>
<reference evidence="1 2" key="1">
    <citation type="submission" date="2020-11" db="EMBL/GenBank/DDBJ databases">
        <authorList>
            <person name="Sun Q."/>
        </authorList>
    </citation>
    <scope>NUCLEOTIDE SEQUENCE [LARGE SCALE GENOMIC DNA]</scope>
    <source>
        <strain evidence="1 2">P8398</strain>
    </source>
</reference>
<name>A0AA49A9H7_9BURK</name>
<protein>
    <recommendedName>
        <fullName evidence="3">Thioredoxin family protein</fullName>
    </recommendedName>
</protein>
<accession>A0AA49A9H7</accession>
<proteinExistence type="predicted"/>
<sequence length="142" mass="16250">MSRPLNPWDDASILAQRLQCTNARVYIIIGATEWCSRCRDVRVQFDLYADHPLLDETWLWLDLVEHGEFIGDYQPENLPMLILYQGAQLLACLEIETVGHGFEATVDLLRTPSLSSGEKKHRSAITDPGIRERLLVQDWAVE</sequence>
<dbReference type="EMBL" id="CP065053">
    <property type="protein sequence ID" value="QPI51439.1"/>
    <property type="molecule type" value="Genomic_DNA"/>
</dbReference>
<dbReference type="Proteomes" id="UP000662888">
    <property type="component" value="Chromosome"/>
</dbReference>